<evidence type="ECO:0000313" key="3">
    <source>
        <dbReference type="Proteomes" id="UP000326950"/>
    </source>
</evidence>
<sequence length="124" mass="14336">MAALGRRRDLIDGAFHNGPAEVSTKEVPPVNRTGKTHQRQGQWLCRINMRLPSIRPWKPLVYSNKEVCYFVTVSSFLQLKLAMILYIRMFSYYTIYSPVLDIFHLSQLVGVQLRMVRHGVTPSQ</sequence>
<keyword evidence="1" id="KW-0812">Transmembrane</keyword>
<evidence type="ECO:0000256" key="1">
    <source>
        <dbReference type="SAM" id="Phobius"/>
    </source>
</evidence>
<accession>A0A5N6UYB7</accession>
<reference evidence="2 3" key="1">
    <citation type="submission" date="2019-04" db="EMBL/GenBank/DDBJ databases">
        <title>Friends and foes A comparative genomics study of 23 Aspergillus species from section Flavi.</title>
        <authorList>
            <consortium name="DOE Joint Genome Institute"/>
            <person name="Kjaerbolling I."/>
            <person name="Vesth T."/>
            <person name="Frisvad J.C."/>
            <person name="Nybo J.L."/>
            <person name="Theobald S."/>
            <person name="Kildgaard S."/>
            <person name="Isbrandt T."/>
            <person name="Kuo A."/>
            <person name="Sato A."/>
            <person name="Lyhne E.K."/>
            <person name="Kogle M.E."/>
            <person name="Wiebenga A."/>
            <person name="Kun R.S."/>
            <person name="Lubbers R.J."/>
            <person name="Makela M.R."/>
            <person name="Barry K."/>
            <person name="Chovatia M."/>
            <person name="Clum A."/>
            <person name="Daum C."/>
            <person name="Haridas S."/>
            <person name="He G."/>
            <person name="LaButti K."/>
            <person name="Lipzen A."/>
            <person name="Mondo S."/>
            <person name="Riley R."/>
            <person name="Salamov A."/>
            <person name="Simmons B.A."/>
            <person name="Magnuson J.K."/>
            <person name="Henrissat B."/>
            <person name="Mortensen U.H."/>
            <person name="Larsen T.O."/>
            <person name="Devries R.P."/>
            <person name="Grigoriev I.V."/>
            <person name="Machida M."/>
            <person name="Baker S.E."/>
            <person name="Andersen M.R."/>
        </authorList>
    </citation>
    <scope>NUCLEOTIDE SEQUENCE [LARGE SCALE GENOMIC DNA]</scope>
    <source>
        <strain evidence="2 3">CBS 117626</strain>
    </source>
</reference>
<protein>
    <submittedName>
        <fullName evidence="2">Uncharacterized protein</fullName>
    </submittedName>
</protein>
<name>A0A5N6UYB7_ASPTM</name>
<keyword evidence="1" id="KW-0472">Membrane</keyword>
<feature type="transmembrane region" description="Helical" evidence="1">
    <location>
        <begin position="67"/>
        <end position="87"/>
    </location>
</feature>
<evidence type="ECO:0000313" key="2">
    <source>
        <dbReference type="EMBL" id="KAE8163688.1"/>
    </source>
</evidence>
<dbReference type="EMBL" id="ML738615">
    <property type="protein sequence ID" value="KAE8163688.1"/>
    <property type="molecule type" value="Genomic_DNA"/>
</dbReference>
<dbReference type="Proteomes" id="UP000326950">
    <property type="component" value="Unassembled WGS sequence"/>
</dbReference>
<keyword evidence="1" id="KW-1133">Transmembrane helix</keyword>
<organism evidence="2 3">
    <name type="scientific">Aspergillus tamarii</name>
    <dbReference type="NCBI Taxonomy" id="41984"/>
    <lineage>
        <taxon>Eukaryota</taxon>
        <taxon>Fungi</taxon>
        <taxon>Dikarya</taxon>
        <taxon>Ascomycota</taxon>
        <taxon>Pezizomycotina</taxon>
        <taxon>Eurotiomycetes</taxon>
        <taxon>Eurotiomycetidae</taxon>
        <taxon>Eurotiales</taxon>
        <taxon>Aspergillaceae</taxon>
        <taxon>Aspergillus</taxon>
        <taxon>Aspergillus subgen. Circumdati</taxon>
    </lineage>
</organism>
<gene>
    <name evidence="2" type="ORF">BDV40DRAFT_262350</name>
</gene>
<keyword evidence="3" id="KW-1185">Reference proteome</keyword>
<proteinExistence type="predicted"/>
<dbReference type="AlphaFoldDB" id="A0A5N6UYB7"/>